<dbReference type="SUPFAM" id="SSF47336">
    <property type="entry name" value="ACP-like"/>
    <property type="match status" value="1"/>
</dbReference>
<dbReference type="GO" id="GO:0031177">
    <property type="term" value="F:phosphopantetheine binding"/>
    <property type="evidence" value="ECO:0007669"/>
    <property type="project" value="InterPro"/>
</dbReference>
<dbReference type="InterPro" id="IPR020806">
    <property type="entry name" value="PKS_PP-bd"/>
</dbReference>
<dbReference type="Gene3D" id="3.30.300.30">
    <property type="match status" value="1"/>
</dbReference>
<dbReference type="GO" id="GO:0016787">
    <property type="term" value="F:hydrolase activity"/>
    <property type="evidence" value="ECO:0007669"/>
    <property type="project" value="UniProtKB-KW"/>
</dbReference>
<dbReference type="InterPro" id="IPR009081">
    <property type="entry name" value="PP-bd_ACP"/>
</dbReference>
<dbReference type="EMBL" id="JADEXP010000014">
    <property type="protein sequence ID" value="MBE9065655.1"/>
    <property type="molecule type" value="Genomic_DNA"/>
</dbReference>
<evidence type="ECO:0000256" key="4">
    <source>
        <dbReference type="ARBA" id="ARBA00022598"/>
    </source>
</evidence>
<feature type="domain" description="Carrier" evidence="7">
    <location>
        <begin position="594"/>
        <end position="672"/>
    </location>
</feature>
<dbReference type="GO" id="GO:0016874">
    <property type="term" value="F:ligase activity"/>
    <property type="evidence" value="ECO:0007669"/>
    <property type="project" value="UniProtKB-KW"/>
</dbReference>
<dbReference type="SUPFAM" id="SSF56801">
    <property type="entry name" value="Acetyl-CoA synthetase-like"/>
    <property type="match status" value="1"/>
</dbReference>
<reference evidence="8" key="1">
    <citation type="submission" date="2020-10" db="EMBL/GenBank/DDBJ databases">
        <authorList>
            <person name="Castelo-Branco R."/>
            <person name="Eusebio N."/>
            <person name="Adriana R."/>
            <person name="Vieira A."/>
            <person name="Brugerolle De Fraissinette N."/>
            <person name="Rezende De Castro R."/>
            <person name="Schneider M.P."/>
            <person name="Vasconcelos V."/>
            <person name="Leao P.N."/>
        </authorList>
    </citation>
    <scope>NUCLEOTIDE SEQUENCE</scope>
    <source>
        <strain evidence="8">LEGE 11479</strain>
    </source>
</reference>
<evidence type="ECO:0000259" key="7">
    <source>
        <dbReference type="PROSITE" id="PS50075"/>
    </source>
</evidence>
<comment type="similarity">
    <text evidence="1">Belongs to the ATP-dependent AMP-binding enzyme family.</text>
</comment>
<dbReference type="InterPro" id="IPR045851">
    <property type="entry name" value="AMP-bd_C_sf"/>
</dbReference>
<dbReference type="CDD" id="cd05931">
    <property type="entry name" value="FAAL"/>
    <property type="match status" value="1"/>
</dbReference>
<dbReference type="GO" id="GO:0070566">
    <property type="term" value="F:adenylyltransferase activity"/>
    <property type="evidence" value="ECO:0007669"/>
    <property type="project" value="TreeGrafter"/>
</dbReference>
<dbReference type="Pfam" id="PF00975">
    <property type="entry name" value="Thioesterase"/>
    <property type="match status" value="1"/>
</dbReference>
<name>A0A928WY86_LEPEC</name>
<dbReference type="InterPro" id="IPR001031">
    <property type="entry name" value="Thioesterase"/>
</dbReference>
<comment type="caution">
    <text evidence="8">The sequence shown here is derived from an EMBL/GenBank/DDBJ whole genome shotgun (WGS) entry which is preliminary data.</text>
</comment>
<sequence length="957" mass="105706">MSRFSTWIDLLQHRAKTQRDQTAYVFLQDGEQETLRLSYQQLDTQARAIAAQLHTLGGQGERALLLYPSGLEFIAAFLGCLYAGVIAVPAYPPRPNQKMTRLSAIVTDADAKLLLTTQGLLQKIESQFSQDLDILHFIATDGIANHQAEHWQKPDISSDTLAFLQYTSGSTGTPKGVMVSHSNLLCNCASMVKALDLRPDSVMVSWLPSFHDMGLILGMLKPLSQGVPTILMPPTAFVQRPLRWLQAISHYRATHSGGPNFAYELCINKVKSEQLDTLDLSSWRCALNGAEPVRRQTLERFTQKFKPYGFRSNALFPCYGMAEATLMISGGLADADPIYSLVEANQLEQNQILEASSNIQSVRSLTGCGRALLDTRVVIADPDTRTQCAPNQVGEIWTSGLSVAQGYWQRPGQTQETFDAHLQDTGEGPFLRTGDLGFLQSGELYITGRLKDVVIIRGRNHYPQDIELTVQQSHPALKPESGAAFAIDMENEEQLVVVQEVRRQALRHLDVAAIAAAIRRAIAEEHDLQVYAIVLLKTASILKTSSGKIQRQACKKGFLMETLNVVGEWRQPMAAPEPAAVSGAASGDASRAAPPTEAIIQAWLEAKLSTLLRMPPQAINPQMSLVQYGLDSLTLVTLASELEEWLGFQLPSQVVYEHPTMAALAHALAHASPDDHQRSSCLVPLQSQGTKPPFFCIHPLAGVVFPYYPLVRVFGHDRPFWALQSVGLEGGSQPLTTIEAMAAHYLEALLQLQPQDPYYLGGWSFGAYVALEMATQLRQQGQRVAKVVLLDTPPLSTNKLTNLVDLTTFFLTSSAPHIWPYVADYAHLRLAGEPSAQAPDLWTFMGLLTPDNIARLIEQESRLMTFRQPALQGLLQVIQANTEAMLNYQPKPYPGKITLFHADPVFGNNRQDAVTGWLKFAMQGTEVYKIPGHHFSLLRSPHVETLARKLNNCLDEV</sequence>
<dbReference type="PROSITE" id="PS00012">
    <property type="entry name" value="PHOSPHOPANTETHEINE"/>
    <property type="match status" value="1"/>
</dbReference>
<dbReference type="SMART" id="SM00823">
    <property type="entry name" value="PKS_PP"/>
    <property type="match status" value="1"/>
</dbReference>
<keyword evidence="3" id="KW-0597">Phosphoprotein</keyword>
<keyword evidence="6" id="KW-0443">Lipid metabolism</keyword>
<dbReference type="Pfam" id="PF23024">
    <property type="entry name" value="AMP-dom_DIP2-like"/>
    <property type="match status" value="1"/>
</dbReference>
<dbReference type="Gene3D" id="3.40.50.1820">
    <property type="entry name" value="alpha/beta hydrolase"/>
    <property type="match status" value="1"/>
</dbReference>
<dbReference type="InterPro" id="IPR000873">
    <property type="entry name" value="AMP-dep_synth/lig_dom"/>
</dbReference>
<evidence type="ECO:0000256" key="1">
    <source>
        <dbReference type="ARBA" id="ARBA00006432"/>
    </source>
</evidence>
<dbReference type="PROSITE" id="PS50075">
    <property type="entry name" value="CARRIER"/>
    <property type="match status" value="1"/>
</dbReference>
<dbReference type="InterPro" id="IPR036736">
    <property type="entry name" value="ACP-like_sf"/>
</dbReference>
<dbReference type="InterPro" id="IPR020845">
    <property type="entry name" value="AMP-binding_CS"/>
</dbReference>
<dbReference type="InterPro" id="IPR025110">
    <property type="entry name" value="AMP-bd_C"/>
</dbReference>
<dbReference type="AlphaFoldDB" id="A0A928WY86"/>
<evidence type="ECO:0000256" key="2">
    <source>
        <dbReference type="ARBA" id="ARBA00022450"/>
    </source>
</evidence>
<dbReference type="GO" id="GO:0005886">
    <property type="term" value="C:plasma membrane"/>
    <property type="evidence" value="ECO:0007669"/>
    <property type="project" value="TreeGrafter"/>
</dbReference>
<proteinExistence type="inferred from homology"/>
<keyword evidence="8" id="KW-0378">Hydrolase</keyword>
<dbReference type="InterPro" id="IPR042099">
    <property type="entry name" value="ANL_N_sf"/>
</dbReference>
<dbReference type="FunFam" id="3.40.50.12780:FF:000013">
    <property type="entry name" value="Long-chain-fatty-acid--AMP ligase FadD32"/>
    <property type="match status" value="1"/>
</dbReference>
<dbReference type="GO" id="GO:0071766">
    <property type="term" value="P:Actinobacterium-type cell wall biogenesis"/>
    <property type="evidence" value="ECO:0007669"/>
    <property type="project" value="UniProtKB-ARBA"/>
</dbReference>
<evidence type="ECO:0000256" key="6">
    <source>
        <dbReference type="ARBA" id="ARBA00023098"/>
    </source>
</evidence>
<dbReference type="InterPro" id="IPR040097">
    <property type="entry name" value="FAAL/FAAC"/>
</dbReference>
<keyword evidence="4" id="KW-0436">Ligase</keyword>
<dbReference type="Proteomes" id="UP000615026">
    <property type="component" value="Unassembled WGS sequence"/>
</dbReference>
<organism evidence="8 9">
    <name type="scientific">Leptolyngbya cf. ectocarpi LEGE 11479</name>
    <dbReference type="NCBI Taxonomy" id="1828722"/>
    <lineage>
        <taxon>Bacteria</taxon>
        <taxon>Bacillati</taxon>
        <taxon>Cyanobacteriota</taxon>
        <taxon>Cyanophyceae</taxon>
        <taxon>Leptolyngbyales</taxon>
        <taxon>Leptolyngbyaceae</taxon>
        <taxon>Leptolyngbya group</taxon>
        <taxon>Leptolyngbya</taxon>
    </lineage>
</organism>
<gene>
    <name evidence="8" type="ORF">IQ260_03205</name>
</gene>
<dbReference type="Pfam" id="PF00550">
    <property type="entry name" value="PP-binding"/>
    <property type="match status" value="1"/>
</dbReference>
<keyword evidence="5" id="KW-0276">Fatty acid metabolism</keyword>
<dbReference type="Gene3D" id="3.40.50.12780">
    <property type="entry name" value="N-terminal domain of ligase-like"/>
    <property type="match status" value="1"/>
</dbReference>
<dbReference type="Pfam" id="PF00501">
    <property type="entry name" value="AMP-binding"/>
    <property type="match status" value="1"/>
</dbReference>
<dbReference type="PANTHER" id="PTHR22754">
    <property type="entry name" value="DISCO-INTERACTING PROTEIN 2 DIP2 -RELATED"/>
    <property type="match status" value="1"/>
</dbReference>
<evidence type="ECO:0000313" key="9">
    <source>
        <dbReference type="Proteomes" id="UP000615026"/>
    </source>
</evidence>
<dbReference type="InterPro" id="IPR006162">
    <property type="entry name" value="Ppantetheine_attach_site"/>
</dbReference>
<dbReference type="Gene3D" id="1.10.1200.10">
    <property type="entry name" value="ACP-like"/>
    <property type="match status" value="1"/>
</dbReference>
<dbReference type="InterPro" id="IPR020802">
    <property type="entry name" value="TesA-like"/>
</dbReference>
<keyword evidence="9" id="KW-1185">Reference proteome</keyword>
<dbReference type="InterPro" id="IPR029058">
    <property type="entry name" value="AB_hydrolase_fold"/>
</dbReference>
<evidence type="ECO:0000256" key="5">
    <source>
        <dbReference type="ARBA" id="ARBA00022832"/>
    </source>
</evidence>
<dbReference type="RefSeq" id="WP_193990783.1">
    <property type="nucleotide sequence ID" value="NZ_JADEXP010000014.1"/>
</dbReference>
<dbReference type="GO" id="GO:0006633">
    <property type="term" value="P:fatty acid biosynthetic process"/>
    <property type="evidence" value="ECO:0007669"/>
    <property type="project" value="TreeGrafter"/>
</dbReference>
<dbReference type="PROSITE" id="PS00455">
    <property type="entry name" value="AMP_BINDING"/>
    <property type="match status" value="1"/>
</dbReference>
<keyword evidence="2" id="KW-0596">Phosphopantetheine</keyword>
<dbReference type="SMART" id="SM00824">
    <property type="entry name" value="PKS_TE"/>
    <property type="match status" value="1"/>
</dbReference>
<dbReference type="PANTHER" id="PTHR22754:SF32">
    <property type="entry name" value="DISCO-INTERACTING PROTEIN 2"/>
    <property type="match status" value="1"/>
</dbReference>
<dbReference type="SMART" id="SM01294">
    <property type="entry name" value="PKS_PP_betabranch"/>
    <property type="match status" value="1"/>
</dbReference>
<protein>
    <submittedName>
        <fullName evidence="8">Alpha/beta fold hydrolase</fullName>
    </submittedName>
</protein>
<evidence type="ECO:0000313" key="8">
    <source>
        <dbReference type="EMBL" id="MBE9065655.1"/>
    </source>
</evidence>
<evidence type="ECO:0000256" key="3">
    <source>
        <dbReference type="ARBA" id="ARBA00022553"/>
    </source>
</evidence>
<dbReference type="SUPFAM" id="SSF53474">
    <property type="entry name" value="alpha/beta-Hydrolases"/>
    <property type="match status" value="1"/>
</dbReference>
<accession>A0A928WY86</accession>